<name>A0A978VB94_ZIZJJ</name>
<dbReference type="Proteomes" id="UP000813462">
    <property type="component" value="Unassembled WGS sequence"/>
</dbReference>
<feature type="domain" description="HMA" evidence="6">
    <location>
        <begin position="1"/>
        <end position="40"/>
    </location>
</feature>
<dbReference type="PANTHER" id="PTHR45811:SF33">
    <property type="entry name" value="HEAVY METAL-ASSOCIATED ISOPRENYLATED PLANT PROTEIN 2-RELATED"/>
    <property type="match status" value="1"/>
</dbReference>
<dbReference type="EMBL" id="JAEACU010000006">
    <property type="protein sequence ID" value="KAH7525179.1"/>
    <property type="molecule type" value="Genomic_DNA"/>
</dbReference>
<gene>
    <name evidence="7" type="ORF">FEM48_Zijuj06G0197600</name>
</gene>
<dbReference type="GO" id="GO:0046872">
    <property type="term" value="F:metal ion binding"/>
    <property type="evidence" value="ECO:0007669"/>
    <property type="project" value="UniProtKB-KW"/>
</dbReference>
<keyword evidence="3" id="KW-0449">Lipoprotein</keyword>
<evidence type="ECO:0000313" key="7">
    <source>
        <dbReference type="EMBL" id="KAH7525179.1"/>
    </source>
</evidence>
<dbReference type="AlphaFoldDB" id="A0A978VB94"/>
<dbReference type="InterPro" id="IPR006121">
    <property type="entry name" value="HMA_dom"/>
</dbReference>
<keyword evidence="2" id="KW-0479">Metal-binding</keyword>
<dbReference type="PROSITE" id="PS50846">
    <property type="entry name" value="HMA_2"/>
    <property type="match status" value="2"/>
</dbReference>
<protein>
    <recommendedName>
        <fullName evidence="6">HMA domain-containing protein</fullName>
    </recommendedName>
</protein>
<evidence type="ECO:0000259" key="6">
    <source>
        <dbReference type="PROSITE" id="PS50846"/>
    </source>
</evidence>
<dbReference type="SUPFAM" id="SSF55008">
    <property type="entry name" value="HMA, heavy metal-associated domain"/>
    <property type="match status" value="1"/>
</dbReference>
<dbReference type="Gene3D" id="3.30.70.100">
    <property type="match status" value="2"/>
</dbReference>
<sequence length="169" mass="18307">MITGIDEVSVDGEKELLNVVGDVDPVLVVKKVRKLGKVAQIVSVGPPESKDPETPENVSLPPYSMTAKTKTVVKVNINCQICKSNVLKAVTKLSGIDQVSVDAEKGLLTVVGNVDPVLIVKKVRKIGKAAEVVSIGPPKPEPKKSPKSVLLPPYCNDCQLVRWRRLYFL</sequence>
<comment type="similarity">
    <text evidence="5">Belongs to the HIPP family.</text>
</comment>
<dbReference type="Pfam" id="PF00403">
    <property type="entry name" value="HMA"/>
    <property type="match status" value="1"/>
</dbReference>
<comment type="caution">
    <text evidence="7">The sequence shown here is derived from an EMBL/GenBank/DDBJ whole genome shotgun (WGS) entry which is preliminary data.</text>
</comment>
<evidence type="ECO:0000256" key="4">
    <source>
        <dbReference type="ARBA" id="ARBA00023289"/>
    </source>
</evidence>
<keyword evidence="1" id="KW-0488">Methylation</keyword>
<evidence type="ECO:0000256" key="1">
    <source>
        <dbReference type="ARBA" id="ARBA00022481"/>
    </source>
</evidence>
<dbReference type="InterPro" id="IPR051863">
    <property type="entry name" value="HIPP"/>
</dbReference>
<proteinExistence type="inferred from homology"/>
<accession>A0A978VB94</accession>
<dbReference type="PANTHER" id="PTHR45811">
    <property type="entry name" value="COPPER TRANSPORT PROTEIN FAMILY-RELATED"/>
    <property type="match status" value="1"/>
</dbReference>
<evidence type="ECO:0000313" key="8">
    <source>
        <dbReference type="Proteomes" id="UP000813462"/>
    </source>
</evidence>
<evidence type="ECO:0000256" key="5">
    <source>
        <dbReference type="ARBA" id="ARBA00024045"/>
    </source>
</evidence>
<feature type="domain" description="HMA" evidence="6">
    <location>
        <begin position="68"/>
        <end position="131"/>
    </location>
</feature>
<evidence type="ECO:0000256" key="3">
    <source>
        <dbReference type="ARBA" id="ARBA00023288"/>
    </source>
</evidence>
<organism evidence="7 8">
    <name type="scientific">Ziziphus jujuba var. spinosa</name>
    <dbReference type="NCBI Taxonomy" id="714518"/>
    <lineage>
        <taxon>Eukaryota</taxon>
        <taxon>Viridiplantae</taxon>
        <taxon>Streptophyta</taxon>
        <taxon>Embryophyta</taxon>
        <taxon>Tracheophyta</taxon>
        <taxon>Spermatophyta</taxon>
        <taxon>Magnoliopsida</taxon>
        <taxon>eudicotyledons</taxon>
        <taxon>Gunneridae</taxon>
        <taxon>Pentapetalae</taxon>
        <taxon>rosids</taxon>
        <taxon>fabids</taxon>
        <taxon>Rosales</taxon>
        <taxon>Rhamnaceae</taxon>
        <taxon>Paliureae</taxon>
        <taxon>Ziziphus</taxon>
    </lineage>
</organism>
<evidence type="ECO:0000256" key="2">
    <source>
        <dbReference type="ARBA" id="ARBA00022723"/>
    </source>
</evidence>
<dbReference type="InterPro" id="IPR036163">
    <property type="entry name" value="HMA_dom_sf"/>
</dbReference>
<reference evidence="7" key="1">
    <citation type="journal article" date="2021" name="Front. Plant Sci.">
        <title>Chromosome-Scale Genome Assembly for Chinese Sour Jujube and Insights Into Its Genome Evolution and Domestication Signature.</title>
        <authorList>
            <person name="Shen L.-Y."/>
            <person name="Luo H."/>
            <person name="Wang X.-L."/>
            <person name="Wang X.-M."/>
            <person name="Qiu X.-J."/>
            <person name="Liu H."/>
            <person name="Zhou S.-S."/>
            <person name="Jia K.-H."/>
            <person name="Nie S."/>
            <person name="Bao Y.-T."/>
            <person name="Zhang R.-G."/>
            <person name="Yun Q.-Z."/>
            <person name="Chai Y.-H."/>
            <person name="Lu J.-Y."/>
            <person name="Li Y."/>
            <person name="Zhao S.-W."/>
            <person name="Mao J.-F."/>
            <person name="Jia S.-G."/>
            <person name="Mao Y.-M."/>
        </authorList>
    </citation>
    <scope>NUCLEOTIDE SEQUENCE</scope>
    <source>
        <strain evidence="7">AT0</strain>
        <tissue evidence="7">Leaf</tissue>
    </source>
</reference>
<keyword evidence="4" id="KW-0636">Prenylation</keyword>